<dbReference type="Proteomes" id="UP000006038">
    <property type="component" value="Chromosome 10"/>
</dbReference>
<evidence type="ECO:0000313" key="2">
    <source>
        <dbReference type="EnsemblPlants" id="OB10G22000.1"/>
    </source>
</evidence>
<evidence type="ECO:0000256" key="1">
    <source>
        <dbReference type="SAM" id="MobiDB-lite"/>
    </source>
</evidence>
<protein>
    <submittedName>
        <fullName evidence="2">Uncharacterized protein</fullName>
    </submittedName>
</protein>
<reference evidence="2" key="2">
    <citation type="submission" date="2013-04" db="UniProtKB">
        <authorList>
            <consortium name="EnsemblPlants"/>
        </authorList>
    </citation>
    <scope>IDENTIFICATION</scope>
</reference>
<accession>J3N3V2</accession>
<evidence type="ECO:0000313" key="3">
    <source>
        <dbReference type="Proteomes" id="UP000006038"/>
    </source>
</evidence>
<dbReference type="EnsemblPlants" id="OB10G22000.1">
    <property type="protein sequence ID" value="OB10G22000.1"/>
    <property type="gene ID" value="OB10G22000"/>
</dbReference>
<keyword evidence="3" id="KW-1185">Reference proteome</keyword>
<name>J3N3V2_ORYBR</name>
<dbReference type="Gramene" id="OB10G22000.1">
    <property type="protein sequence ID" value="OB10G22000.1"/>
    <property type="gene ID" value="OB10G22000"/>
</dbReference>
<sequence>MVVCRGGRLGRKRARVAAARYPSTVGSGRYSLLCEASLTQCPPLQVQGRSSLRPGAHAHYSTWNGRPA</sequence>
<reference evidence="2" key="1">
    <citation type="journal article" date="2013" name="Nat. Commun.">
        <title>Whole-genome sequencing of Oryza brachyantha reveals mechanisms underlying Oryza genome evolution.</title>
        <authorList>
            <person name="Chen J."/>
            <person name="Huang Q."/>
            <person name="Gao D."/>
            <person name="Wang J."/>
            <person name="Lang Y."/>
            <person name="Liu T."/>
            <person name="Li B."/>
            <person name="Bai Z."/>
            <person name="Luis Goicoechea J."/>
            <person name="Liang C."/>
            <person name="Chen C."/>
            <person name="Zhang W."/>
            <person name="Sun S."/>
            <person name="Liao Y."/>
            <person name="Zhang X."/>
            <person name="Yang L."/>
            <person name="Song C."/>
            <person name="Wang M."/>
            <person name="Shi J."/>
            <person name="Liu G."/>
            <person name="Liu J."/>
            <person name="Zhou H."/>
            <person name="Zhou W."/>
            <person name="Yu Q."/>
            <person name="An N."/>
            <person name="Chen Y."/>
            <person name="Cai Q."/>
            <person name="Wang B."/>
            <person name="Liu B."/>
            <person name="Min J."/>
            <person name="Huang Y."/>
            <person name="Wu H."/>
            <person name="Li Z."/>
            <person name="Zhang Y."/>
            <person name="Yin Y."/>
            <person name="Song W."/>
            <person name="Jiang J."/>
            <person name="Jackson S.A."/>
            <person name="Wing R.A."/>
            <person name="Wang J."/>
            <person name="Chen M."/>
        </authorList>
    </citation>
    <scope>NUCLEOTIDE SEQUENCE [LARGE SCALE GENOMIC DNA]</scope>
    <source>
        <strain evidence="2">cv. IRGC 101232</strain>
    </source>
</reference>
<dbReference type="AlphaFoldDB" id="J3N3V2"/>
<proteinExistence type="predicted"/>
<feature type="region of interest" description="Disordered" evidence="1">
    <location>
        <begin position="49"/>
        <end position="68"/>
    </location>
</feature>
<organism evidence="2">
    <name type="scientific">Oryza brachyantha</name>
    <name type="common">malo sina</name>
    <dbReference type="NCBI Taxonomy" id="4533"/>
    <lineage>
        <taxon>Eukaryota</taxon>
        <taxon>Viridiplantae</taxon>
        <taxon>Streptophyta</taxon>
        <taxon>Embryophyta</taxon>
        <taxon>Tracheophyta</taxon>
        <taxon>Spermatophyta</taxon>
        <taxon>Magnoliopsida</taxon>
        <taxon>Liliopsida</taxon>
        <taxon>Poales</taxon>
        <taxon>Poaceae</taxon>
        <taxon>BOP clade</taxon>
        <taxon>Oryzoideae</taxon>
        <taxon>Oryzeae</taxon>
        <taxon>Oryzinae</taxon>
        <taxon>Oryza</taxon>
    </lineage>
</organism>
<dbReference type="HOGENOM" id="CLU_2797991_0_0_1"/>